<organism evidence="3 4">
    <name type="scientific">Sediminicola luteus</name>
    <dbReference type="NCBI Taxonomy" id="319238"/>
    <lineage>
        <taxon>Bacteria</taxon>
        <taxon>Pseudomonadati</taxon>
        <taxon>Bacteroidota</taxon>
        <taxon>Flavobacteriia</taxon>
        <taxon>Flavobacteriales</taxon>
        <taxon>Flavobacteriaceae</taxon>
        <taxon>Sediminicola</taxon>
    </lineage>
</organism>
<evidence type="ECO:0000256" key="2">
    <source>
        <dbReference type="SAM" id="Phobius"/>
    </source>
</evidence>
<keyword evidence="4" id="KW-1185">Reference proteome</keyword>
<proteinExistence type="predicted"/>
<reference evidence="3 4" key="1">
    <citation type="submission" date="2017-04" db="EMBL/GenBank/DDBJ databases">
        <title>A new member of the family Flavobacteriaceae isolated from ascidians.</title>
        <authorList>
            <person name="Chen L."/>
        </authorList>
    </citation>
    <scope>NUCLEOTIDE SEQUENCE [LARGE SCALE GENOMIC DNA]</scope>
    <source>
        <strain evidence="3 4">HQA918</strain>
    </source>
</reference>
<sequence>MEEKDNITQMFEDLREHFDTEATPAGHEMRFLDKLAQAQGTAVTQKPKRQLWKPLSIAASIAILVAAGLLFTMQPQSTDEQLAETAPEVSNTKNYYAGLIEREIAKLETEATPETRQVIDDALAQLENLEKDYEKLEQDLLDEGNPKLLLSAMITNFQTRIDLLENVMEQIEEIKMYNKLNDESDII</sequence>
<protein>
    <recommendedName>
        <fullName evidence="5">DUF4179 domain-containing protein</fullName>
    </recommendedName>
</protein>
<keyword evidence="2" id="KW-1133">Transmembrane helix</keyword>
<evidence type="ECO:0000256" key="1">
    <source>
        <dbReference type="SAM" id="Coils"/>
    </source>
</evidence>
<evidence type="ECO:0008006" key="5">
    <source>
        <dbReference type="Google" id="ProtNLM"/>
    </source>
</evidence>
<name>A0A2A4G8Z4_9FLAO</name>
<gene>
    <name evidence="3" type="ORF">B7P33_07660</name>
</gene>
<keyword evidence="1" id="KW-0175">Coiled coil</keyword>
<evidence type="ECO:0000313" key="4">
    <source>
        <dbReference type="Proteomes" id="UP000219559"/>
    </source>
</evidence>
<dbReference type="OrthoDB" id="1143801at2"/>
<dbReference type="AlphaFoldDB" id="A0A2A4G8Z4"/>
<keyword evidence="2" id="KW-0472">Membrane</keyword>
<dbReference type="Proteomes" id="UP000219559">
    <property type="component" value="Unassembled WGS sequence"/>
</dbReference>
<comment type="caution">
    <text evidence="3">The sequence shown here is derived from an EMBL/GenBank/DDBJ whole genome shotgun (WGS) entry which is preliminary data.</text>
</comment>
<evidence type="ECO:0000313" key="3">
    <source>
        <dbReference type="EMBL" id="PCE65087.1"/>
    </source>
</evidence>
<feature type="transmembrane region" description="Helical" evidence="2">
    <location>
        <begin position="55"/>
        <end position="73"/>
    </location>
</feature>
<keyword evidence="2" id="KW-0812">Transmembrane</keyword>
<feature type="coiled-coil region" evidence="1">
    <location>
        <begin position="119"/>
        <end position="174"/>
    </location>
</feature>
<dbReference type="EMBL" id="NBWU01000002">
    <property type="protein sequence ID" value="PCE65087.1"/>
    <property type="molecule type" value="Genomic_DNA"/>
</dbReference>
<accession>A0A2A4G8Z4</accession>